<evidence type="ECO:0000313" key="2">
    <source>
        <dbReference type="Proteomes" id="UP000199118"/>
    </source>
</evidence>
<dbReference type="InterPro" id="IPR010869">
    <property type="entry name" value="DUF1501"/>
</dbReference>
<dbReference type="PROSITE" id="PS51318">
    <property type="entry name" value="TAT"/>
    <property type="match status" value="1"/>
</dbReference>
<protein>
    <submittedName>
        <fullName evidence="1">Uncharacterized conserved protein, DUF1501 family</fullName>
    </submittedName>
</protein>
<reference evidence="1 2" key="1">
    <citation type="submission" date="2016-10" db="EMBL/GenBank/DDBJ databases">
        <authorList>
            <person name="de Groot N.N."/>
        </authorList>
    </citation>
    <scope>NUCLEOTIDE SEQUENCE [LARGE SCALE GENOMIC DNA]</scope>
    <source>
        <strain evidence="1 2">DSM 17890</strain>
    </source>
</reference>
<dbReference type="Proteomes" id="UP000199118">
    <property type="component" value="Unassembled WGS sequence"/>
</dbReference>
<accession>A0A1H3ARK0</accession>
<dbReference type="OrthoDB" id="9779968at2"/>
<gene>
    <name evidence="1" type="ORF">SAMN05444336_104287</name>
</gene>
<dbReference type="EMBL" id="FNMZ01000004">
    <property type="protein sequence ID" value="SDX32038.1"/>
    <property type="molecule type" value="Genomic_DNA"/>
</dbReference>
<evidence type="ECO:0000313" key="1">
    <source>
        <dbReference type="EMBL" id="SDX32038.1"/>
    </source>
</evidence>
<dbReference type="PANTHER" id="PTHR43737:SF1">
    <property type="entry name" value="DUF1501 DOMAIN-CONTAINING PROTEIN"/>
    <property type="match status" value="1"/>
</dbReference>
<dbReference type="STRING" id="356660.SAMN05444336_104287"/>
<sequence length="393" mass="41554">MDLTRRALLRGGLTLGCSAAAFPLMTRVTFAAAPGDNRLVVIVLRGALDGLAAVEPYGDRDLAAMRPTLTTAGKKGSVDLDGRFAMHPALSPLAPLWGAGELSFVHAVSTPYRDKRSHFDGQDLLENGGGRADGGMTSGRDGWLNRALGLLPGAKAQTAIAVGRENMLLLDGDNPALSWSPDSDLALTPQALDLYRMISAQDPLFDAAAREAAALDAERDMAGGEAARRVDAASLAALSADMLRGEARIAAFSLGGYDTHRDQDRTIRKPLGQLAEAITTLKAGLGPIWERTAVMCVTEFGRTARENGSRGTDHGTGGLMVYAGGALSGAKVHGDWPGLKPSDLYQDRDLAPTDDLRRHAAWTLRGLFGMEIPALEREVFPGVSMGSESRILA</sequence>
<dbReference type="AlphaFoldDB" id="A0A1H3ARK0"/>
<dbReference type="PANTHER" id="PTHR43737">
    <property type="entry name" value="BLL7424 PROTEIN"/>
    <property type="match status" value="1"/>
</dbReference>
<organism evidence="1 2">
    <name type="scientific">Albimonas donghaensis</name>
    <dbReference type="NCBI Taxonomy" id="356660"/>
    <lineage>
        <taxon>Bacteria</taxon>
        <taxon>Pseudomonadati</taxon>
        <taxon>Pseudomonadota</taxon>
        <taxon>Alphaproteobacteria</taxon>
        <taxon>Rhodobacterales</taxon>
        <taxon>Paracoccaceae</taxon>
        <taxon>Albimonas</taxon>
    </lineage>
</organism>
<name>A0A1H3ARK0_9RHOB</name>
<keyword evidence="2" id="KW-1185">Reference proteome</keyword>
<proteinExistence type="predicted"/>
<dbReference type="InterPro" id="IPR006311">
    <property type="entry name" value="TAT_signal"/>
</dbReference>
<dbReference type="Pfam" id="PF07394">
    <property type="entry name" value="DUF1501"/>
    <property type="match status" value="1"/>
</dbReference>